<protein>
    <submittedName>
        <fullName evidence="7">Major facilitator superfamily MFS_1</fullName>
    </submittedName>
</protein>
<evidence type="ECO:0000313" key="7">
    <source>
        <dbReference type="EMBL" id="SPE20078.1"/>
    </source>
</evidence>
<dbReference type="Gene3D" id="1.20.1250.20">
    <property type="entry name" value="MFS general substrate transporter like domains"/>
    <property type="match status" value="2"/>
</dbReference>
<feature type="transmembrane region" description="Helical" evidence="5">
    <location>
        <begin position="15"/>
        <end position="30"/>
    </location>
</feature>
<accession>A0A2N9L9X8</accession>
<dbReference type="EMBL" id="OKRB01000082">
    <property type="protein sequence ID" value="SPE20078.1"/>
    <property type="molecule type" value="Genomic_DNA"/>
</dbReference>
<feature type="transmembrane region" description="Helical" evidence="5">
    <location>
        <begin position="233"/>
        <end position="254"/>
    </location>
</feature>
<evidence type="ECO:0000256" key="4">
    <source>
        <dbReference type="ARBA" id="ARBA00023136"/>
    </source>
</evidence>
<dbReference type="InterPro" id="IPR036259">
    <property type="entry name" value="MFS_trans_sf"/>
</dbReference>
<keyword evidence="4 5" id="KW-0472">Membrane</keyword>
<evidence type="ECO:0000256" key="1">
    <source>
        <dbReference type="ARBA" id="ARBA00004141"/>
    </source>
</evidence>
<dbReference type="InterPro" id="IPR020846">
    <property type="entry name" value="MFS_dom"/>
</dbReference>
<name>A0A2N9L9X8_9BACT</name>
<dbReference type="InterPro" id="IPR050382">
    <property type="entry name" value="MFS_Na/Anion_cotransporter"/>
</dbReference>
<evidence type="ECO:0000313" key="8">
    <source>
        <dbReference type="Proteomes" id="UP000239735"/>
    </source>
</evidence>
<feature type="transmembrane region" description="Helical" evidence="5">
    <location>
        <begin position="112"/>
        <end position="133"/>
    </location>
</feature>
<feature type="transmembrane region" description="Helical" evidence="5">
    <location>
        <begin position="274"/>
        <end position="296"/>
    </location>
</feature>
<feature type="transmembrane region" description="Helical" evidence="5">
    <location>
        <begin position="140"/>
        <end position="165"/>
    </location>
</feature>
<feature type="domain" description="Major facilitator superfamily (MFS) profile" evidence="6">
    <location>
        <begin position="17"/>
        <end position="421"/>
    </location>
</feature>
<organism evidence="7 8">
    <name type="scientific">Candidatus Sulfuritelmatomonas gaucii</name>
    <dbReference type="NCBI Taxonomy" id="2043161"/>
    <lineage>
        <taxon>Bacteria</taxon>
        <taxon>Pseudomonadati</taxon>
        <taxon>Acidobacteriota</taxon>
        <taxon>Terriglobia</taxon>
        <taxon>Terriglobales</taxon>
        <taxon>Acidobacteriaceae</taxon>
        <taxon>Candidatus Sulfuritelmatomonas</taxon>
    </lineage>
</organism>
<dbReference type="SUPFAM" id="SSF103473">
    <property type="entry name" value="MFS general substrate transporter"/>
    <property type="match status" value="1"/>
</dbReference>
<evidence type="ECO:0000256" key="2">
    <source>
        <dbReference type="ARBA" id="ARBA00022692"/>
    </source>
</evidence>
<feature type="transmembrane region" description="Helical" evidence="5">
    <location>
        <begin position="308"/>
        <end position="326"/>
    </location>
</feature>
<dbReference type="PROSITE" id="PS50850">
    <property type="entry name" value="MFS"/>
    <property type="match status" value="1"/>
</dbReference>
<feature type="transmembrane region" description="Helical" evidence="5">
    <location>
        <begin position="42"/>
        <end position="62"/>
    </location>
</feature>
<dbReference type="InterPro" id="IPR011701">
    <property type="entry name" value="MFS"/>
</dbReference>
<dbReference type="AlphaFoldDB" id="A0A2N9L9X8"/>
<dbReference type="CDD" id="cd17319">
    <property type="entry name" value="MFS_ExuT_GudP_like"/>
    <property type="match status" value="1"/>
</dbReference>
<feature type="transmembrane region" description="Helical" evidence="5">
    <location>
        <begin position="332"/>
        <end position="357"/>
    </location>
</feature>
<dbReference type="GO" id="GO:0022857">
    <property type="term" value="F:transmembrane transporter activity"/>
    <property type="evidence" value="ECO:0007669"/>
    <property type="project" value="InterPro"/>
</dbReference>
<comment type="subcellular location">
    <subcellularLocation>
        <location evidence="1">Membrane</location>
        <topology evidence="1">Multi-pass membrane protein</topology>
    </subcellularLocation>
</comment>
<dbReference type="PANTHER" id="PTHR11662:SF399">
    <property type="entry name" value="FI19708P1-RELATED"/>
    <property type="match status" value="1"/>
</dbReference>
<dbReference type="Pfam" id="PF07690">
    <property type="entry name" value="MFS_1"/>
    <property type="match status" value="1"/>
</dbReference>
<gene>
    <name evidence="7" type="ORF">SBA5_260011</name>
</gene>
<feature type="transmembrane region" description="Helical" evidence="5">
    <location>
        <begin position="396"/>
        <end position="416"/>
    </location>
</feature>
<proteinExistence type="predicted"/>
<feature type="transmembrane region" description="Helical" evidence="5">
    <location>
        <begin position="171"/>
        <end position="191"/>
    </location>
</feature>
<reference evidence="8" key="1">
    <citation type="submission" date="2018-02" db="EMBL/GenBank/DDBJ databases">
        <authorList>
            <person name="Hausmann B."/>
        </authorList>
    </citation>
    <scope>NUCLEOTIDE SEQUENCE [LARGE SCALE GENOMIC DNA]</scope>
    <source>
        <strain evidence="8">Peat soil MAG SbA5</strain>
    </source>
</reference>
<dbReference type="GO" id="GO:0016020">
    <property type="term" value="C:membrane"/>
    <property type="evidence" value="ECO:0007669"/>
    <property type="project" value="UniProtKB-SubCell"/>
</dbReference>
<keyword evidence="2 5" id="KW-0812">Transmembrane</keyword>
<keyword evidence="3 5" id="KW-1133">Transmembrane helix</keyword>
<sequence>MAVEDQSARVPRRRWRIAWLLGIGVLVNYFDRVNLSVSHDSLIVAFGISNVVFGYLSSAYNWTYALCQLPIGVVLDKFGVRRVGRIGTFLWSVASFAAALTPNLGGFFGARWLLGIGEAPTFPANAKAIGLWFPQHERSFATAFFDGAAKLASAIGVPLIGIVLIHVGWRWSFAFTGIISLAYFLYFWRVYRDPEEDAKLTVAERLHIAEHQAPFDPDEKPSPLARLLAQPKVIGLTLGMGAYNYIFYLLLYWLPSYLSAALHIDLLHSFEYTSVPWLIASAADFVVGGWMVDFLVQRGWNASGVRRVVLIGGMAFGLGILGAAHAHDAAQALLWISISIGGLSAASPVAWSVPSLIARRSDVGKVGGIINFSGQISGIAASIITGYVVAATHSYAWAYRIAAIYLTLGIAGYVFLLGKIEMPERRPSHP</sequence>
<evidence type="ECO:0000256" key="3">
    <source>
        <dbReference type="ARBA" id="ARBA00022989"/>
    </source>
</evidence>
<dbReference type="PANTHER" id="PTHR11662">
    <property type="entry name" value="SOLUTE CARRIER FAMILY 17"/>
    <property type="match status" value="1"/>
</dbReference>
<feature type="transmembrane region" description="Helical" evidence="5">
    <location>
        <begin position="83"/>
        <end position="100"/>
    </location>
</feature>
<evidence type="ECO:0000259" key="6">
    <source>
        <dbReference type="PROSITE" id="PS50850"/>
    </source>
</evidence>
<feature type="transmembrane region" description="Helical" evidence="5">
    <location>
        <begin position="369"/>
        <end position="390"/>
    </location>
</feature>
<dbReference type="Proteomes" id="UP000239735">
    <property type="component" value="Unassembled WGS sequence"/>
</dbReference>
<evidence type="ECO:0000256" key="5">
    <source>
        <dbReference type="SAM" id="Phobius"/>
    </source>
</evidence>